<name>A0AAV5ISQ3_9ROSI</name>
<protein>
    <submittedName>
        <fullName evidence="1">Uncharacterized protein</fullName>
    </submittedName>
</protein>
<dbReference type="EMBL" id="BPVZ01000019">
    <property type="protein sequence ID" value="GKV02864.1"/>
    <property type="molecule type" value="Genomic_DNA"/>
</dbReference>
<sequence length="145" mass="15552">MWNRHGHPAFFTGRNVAHGGISLTVESDGGNVVAALRILANGGGCDRFLCLESASATLNITSLLEILFEAKNGKSALSISIDSRNENKSDEPNTSEFKDVSSPATLAVSRFDPHEITGPLDDYCEMKLEVSKEAGENALLKLDES</sequence>
<dbReference type="Proteomes" id="UP001054252">
    <property type="component" value="Unassembled WGS sequence"/>
</dbReference>
<reference evidence="1 2" key="1">
    <citation type="journal article" date="2021" name="Commun. Biol.">
        <title>The genome of Shorea leprosula (Dipterocarpaceae) highlights the ecological relevance of drought in aseasonal tropical rainforests.</title>
        <authorList>
            <person name="Ng K.K.S."/>
            <person name="Kobayashi M.J."/>
            <person name="Fawcett J.A."/>
            <person name="Hatakeyama M."/>
            <person name="Paape T."/>
            <person name="Ng C.H."/>
            <person name="Ang C.C."/>
            <person name="Tnah L.H."/>
            <person name="Lee C.T."/>
            <person name="Nishiyama T."/>
            <person name="Sese J."/>
            <person name="O'Brien M.J."/>
            <person name="Copetti D."/>
            <person name="Mohd Noor M.I."/>
            <person name="Ong R.C."/>
            <person name="Putra M."/>
            <person name="Sireger I.Z."/>
            <person name="Indrioko S."/>
            <person name="Kosugi Y."/>
            <person name="Izuno A."/>
            <person name="Isagi Y."/>
            <person name="Lee S.L."/>
            <person name="Shimizu K.K."/>
        </authorList>
    </citation>
    <scope>NUCLEOTIDE SEQUENCE [LARGE SCALE GENOMIC DNA]</scope>
    <source>
        <strain evidence="1">214</strain>
    </source>
</reference>
<comment type="caution">
    <text evidence="1">The sequence shown here is derived from an EMBL/GenBank/DDBJ whole genome shotgun (WGS) entry which is preliminary data.</text>
</comment>
<accession>A0AAV5ISQ3</accession>
<gene>
    <name evidence="1" type="ORF">SLEP1_g15247</name>
</gene>
<organism evidence="1 2">
    <name type="scientific">Rubroshorea leprosula</name>
    <dbReference type="NCBI Taxonomy" id="152421"/>
    <lineage>
        <taxon>Eukaryota</taxon>
        <taxon>Viridiplantae</taxon>
        <taxon>Streptophyta</taxon>
        <taxon>Embryophyta</taxon>
        <taxon>Tracheophyta</taxon>
        <taxon>Spermatophyta</taxon>
        <taxon>Magnoliopsida</taxon>
        <taxon>eudicotyledons</taxon>
        <taxon>Gunneridae</taxon>
        <taxon>Pentapetalae</taxon>
        <taxon>rosids</taxon>
        <taxon>malvids</taxon>
        <taxon>Malvales</taxon>
        <taxon>Dipterocarpaceae</taxon>
        <taxon>Rubroshorea</taxon>
    </lineage>
</organism>
<evidence type="ECO:0000313" key="2">
    <source>
        <dbReference type="Proteomes" id="UP001054252"/>
    </source>
</evidence>
<keyword evidence="2" id="KW-1185">Reference proteome</keyword>
<evidence type="ECO:0000313" key="1">
    <source>
        <dbReference type="EMBL" id="GKV02864.1"/>
    </source>
</evidence>
<dbReference type="AlphaFoldDB" id="A0AAV5ISQ3"/>
<proteinExistence type="predicted"/>